<comment type="caution">
    <text evidence="1">The sequence shown here is derived from an EMBL/GenBank/DDBJ whole genome shotgun (WGS) entry which is preliminary data.</text>
</comment>
<dbReference type="SUPFAM" id="SSF52540">
    <property type="entry name" value="P-loop containing nucleoside triphosphate hydrolases"/>
    <property type="match status" value="1"/>
</dbReference>
<accession>A0ABW3DWM2</accession>
<dbReference type="Proteomes" id="UP001597024">
    <property type="component" value="Unassembled WGS sequence"/>
</dbReference>
<name>A0ABW3DWM2_9ACTN</name>
<keyword evidence="2" id="KW-1185">Reference proteome</keyword>
<dbReference type="Pfam" id="PF13424">
    <property type="entry name" value="TPR_12"/>
    <property type="match status" value="1"/>
</dbReference>
<feature type="non-terminal residue" evidence="1">
    <location>
        <position position="1"/>
    </location>
</feature>
<sequence length="639" mass="69923">VLSGLPGLGKTTLALWTAHALTGLFPGGSAFLDLRGTDKAPLDVVAALTRLLRVLGVEHSRIPRGAEELTRLYRSLTRGRSMLLVLDNAADEAQVRPLLPACSSCMIVVTSRRPLAGLESVHRMELDTLPPSDAVELLTRIIGEHRSAEDPQATAQVAALCGNLPLALRIAGNRLASRPGWTVAHLGDRLVDSDRRLTALVAGDLRVDVVFELSYSQLSPVAAAVFRLLSLAPGGGFAVPLASVLVGIDEEETTAVLEELVDLSLLQAAHPDRYRFHDLMLLFAQARLRAEEPVERVRQAEERMRAWLLHTAIGAGQLFSPSPVQAVLPDTALRFSLREPAAAWLDTESDAWLAAVGSAAANGEHQLVLDVAEAMHWFSDLRSHWPHWLTLFSLSTRAARALGCHRQEAVHLNYCAWTLSYCLDRHRESLEHATRAFTLAGQAGDLREQAWALSYQGSAHLELARQPEACPLGTEREHLERAAEHFGSSSRLLLQLDDLLGYVVAARKLGQVLRELGDPATALMVHAGLLDIHLTGRHDIPATQRDMGVGLCLRDIGDDLAAQGRWQEAADHYHRALPYFSTAGNVSIMALLLYSLGRACTEMADHPQARDHLEQAMTLFTETGDLNWQSRVRQALDDL</sequence>
<dbReference type="PANTHER" id="PTHR47691:SF3">
    <property type="entry name" value="HTH-TYPE TRANSCRIPTIONAL REGULATOR RV0890C-RELATED"/>
    <property type="match status" value="1"/>
</dbReference>
<dbReference type="SUPFAM" id="SSF48452">
    <property type="entry name" value="TPR-like"/>
    <property type="match status" value="1"/>
</dbReference>
<dbReference type="InterPro" id="IPR019734">
    <property type="entry name" value="TPR_rpt"/>
</dbReference>
<evidence type="ECO:0000313" key="1">
    <source>
        <dbReference type="EMBL" id="MFD0887442.1"/>
    </source>
</evidence>
<reference evidence="2" key="1">
    <citation type="journal article" date="2019" name="Int. J. Syst. Evol. Microbiol.">
        <title>The Global Catalogue of Microorganisms (GCM) 10K type strain sequencing project: providing services to taxonomists for standard genome sequencing and annotation.</title>
        <authorList>
            <consortium name="The Broad Institute Genomics Platform"/>
            <consortium name="The Broad Institute Genome Sequencing Center for Infectious Disease"/>
            <person name="Wu L."/>
            <person name="Ma J."/>
        </authorList>
    </citation>
    <scope>NUCLEOTIDE SEQUENCE [LARGE SCALE GENOMIC DNA]</scope>
    <source>
        <strain evidence="2">CCUG 62974</strain>
    </source>
</reference>
<evidence type="ECO:0000313" key="2">
    <source>
        <dbReference type="Proteomes" id="UP001597024"/>
    </source>
</evidence>
<dbReference type="InterPro" id="IPR011990">
    <property type="entry name" value="TPR-like_helical_dom_sf"/>
</dbReference>
<proteinExistence type="predicted"/>
<dbReference type="PANTHER" id="PTHR47691">
    <property type="entry name" value="REGULATOR-RELATED"/>
    <property type="match status" value="1"/>
</dbReference>
<gene>
    <name evidence="1" type="ORF">ACFQ08_23100</name>
</gene>
<dbReference type="EMBL" id="JBHTHX010000934">
    <property type="protein sequence ID" value="MFD0887442.1"/>
    <property type="molecule type" value="Genomic_DNA"/>
</dbReference>
<organism evidence="1 2">
    <name type="scientific">Streptosporangium algeriense</name>
    <dbReference type="NCBI Taxonomy" id="1682748"/>
    <lineage>
        <taxon>Bacteria</taxon>
        <taxon>Bacillati</taxon>
        <taxon>Actinomycetota</taxon>
        <taxon>Actinomycetes</taxon>
        <taxon>Streptosporangiales</taxon>
        <taxon>Streptosporangiaceae</taxon>
        <taxon>Streptosporangium</taxon>
    </lineage>
</organism>
<dbReference type="SMART" id="SM00028">
    <property type="entry name" value="TPR"/>
    <property type="match status" value="2"/>
</dbReference>
<dbReference type="InterPro" id="IPR027417">
    <property type="entry name" value="P-loop_NTPase"/>
</dbReference>
<protein>
    <submittedName>
        <fullName evidence="1">Tetratricopeptide repeat protein</fullName>
    </submittedName>
</protein>
<dbReference type="Gene3D" id="1.25.40.10">
    <property type="entry name" value="Tetratricopeptide repeat domain"/>
    <property type="match status" value="1"/>
</dbReference>
<dbReference type="Gene3D" id="3.40.50.300">
    <property type="entry name" value="P-loop containing nucleotide triphosphate hydrolases"/>
    <property type="match status" value="1"/>
</dbReference>